<gene>
    <name evidence="2" type="ORF">HNQ72_000992</name>
</gene>
<evidence type="ECO:0000313" key="2">
    <source>
        <dbReference type="EMBL" id="MBB6161195.1"/>
    </source>
</evidence>
<evidence type="ECO:0000313" key="3">
    <source>
        <dbReference type="Proteomes" id="UP000547879"/>
    </source>
</evidence>
<dbReference type="Pfam" id="PF11171">
    <property type="entry name" value="DUF2958"/>
    <property type="match status" value="1"/>
</dbReference>
<dbReference type="InterPro" id="IPR021341">
    <property type="entry name" value="DUF2958"/>
</dbReference>
<dbReference type="Proteomes" id="UP000547879">
    <property type="component" value="Unassembled WGS sequence"/>
</dbReference>
<protein>
    <recommendedName>
        <fullName evidence="4">DUF2958 domain-containing protein</fullName>
    </recommendedName>
</protein>
<feature type="compositionally biased region" description="Basic and acidic residues" evidence="1">
    <location>
        <begin position="1"/>
        <end position="11"/>
    </location>
</feature>
<evidence type="ECO:0000256" key="1">
    <source>
        <dbReference type="SAM" id="MobiDB-lite"/>
    </source>
</evidence>
<evidence type="ECO:0008006" key="4">
    <source>
        <dbReference type="Google" id="ProtNLM"/>
    </source>
</evidence>
<proteinExistence type="predicted"/>
<dbReference type="AlphaFoldDB" id="A0A7W9Y3E1"/>
<name>A0A7W9Y3E1_9HYPH</name>
<accession>A0A7W9Y3E1</accession>
<organism evidence="2 3">
    <name type="scientific">Rhizobium wenxiniae</name>
    <dbReference type="NCBI Taxonomy" id="1737357"/>
    <lineage>
        <taxon>Bacteria</taxon>
        <taxon>Pseudomonadati</taxon>
        <taxon>Pseudomonadota</taxon>
        <taxon>Alphaproteobacteria</taxon>
        <taxon>Hyphomicrobiales</taxon>
        <taxon>Rhizobiaceae</taxon>
        <taxon>Rhizobium/Agrobacterium group</taxon>
        <taxon>Rhizobium</taxon>
    </lineage>
</organism>
<reference evidence="2 3" key="1">
    <citation type="submission" date="2020-08" db="EMBL/GenBank/DDBJ databases">
        <title>Genomic Encyclopedia of Type Strains, Phase IV (KMG-IV): sequencing the most valuable type-strain genomes for metagenomic binning, comparative biology and taxonomic classification.</title>
        <authorList>
            <person name="Goeker M."/>
        </authorList>
    </citation>
    <scope>NUCLEOTIDE SEQUENCE [LARGE SCALE GENOMIC DNA]</scope>
    <source>
        <strain evidence="2 3">DSM 100734</strain>
    </source>
</reference>
<keyword evidence="3" id="KW-1185">Reference proteome</keyword>
<dbReference type="EMBL" id="JACHEG010000001">
    <property type="protein sequence ID" value="MBB6161195.1"/>
    <property type="molecule type" value="Genomic_DNA"/>
</dbReference>
<feature type="region of interest" description="Disordered" evidence="1">
    <location>
        <begin position="1"/>
        <end position="22"/>
    </location>
</feature>
<dbReference type="RefSeq" id="WP_183990070.1">
    <property type="nucleotide sequence ID" value="NZ_BMHW01000001.1"/>
</dbReference>
<comment type="caution">
    <text evidence="2">The sequence shown here is derived from an EMBL/GenBank/DDBJ whole genome shotgun (WGS) entry which is preliminary data.</text>
</comment>
<sequence>MKETENDKREISDEEPPQPTLSGLRRDLTLLCLNELFVGGEPLRLLKKQGPLFLRYETDGIVSTQHYLSPASWRAKILFDLAEGKNFRVLEMDLPGRFKQMFPNTLLRRLLWHSRPSANFPPVARFYDPDGEAEILLTRSRLCGNAVDALHNLSGAPRFQPLWISDLLALRPMAGIELVRDEQFSTTVPISRYIQAAAVTGRVVKDGELKALSLKGKPAWLPSPPPSRYVAHLLEHVTGKAVPQFEALTCTIDDDYDFR</sequence>